<evidence type="ECO:0000313" key="3">
    <source>
        <dbReference type="Proteomes" id="UP001296943"/>
    </source>
</evidence>
<gene>
    <name evidence="2" type="ORF">JOC48_001450</name>
</gene>
<keyword evidence="3" id="KW-1185">Reference proteome</keyword>
<evidence type="ECO:0000313" key="2">
    <source>
        <dbReference type="EMBL" id="MBM7570970.1"/>
    </source>
</evidence>
<keyword evidence="1" id="KW-0472">Membrane</keyword>
<dbReference type="EMBL" id="JAFBDR010000006">
    <property type="protein sequence ID" value="MBM7570970.1"/>
    <property type="molecule type" value="Genomic_DNA"/>
</dbReference>
<dbReference type="NCBIfam" id="NF033493">
    <property type="entry name" value="MetS_like_NSS"/>
    <property type="match status" value="1"/>
</dbReference>
<keyword evidence="1" id="KW-1133">Transmembrane helix</keyword>
<feature type="transmembrane region" description="Helical" evidence="1">
    <location>
        <begin position="6"/>
        <end position="28"/>
    </location>
</feature>
<dbReference type="Proteomes" id="UP001296943">
    <property type="component" value="Unassembled WGS sequence"/>
</dbReference>
<sequence length="34" mass="3340">MSAGAIVMGIIGAVVIWGGLIASITHAVKSSKSN</sequence>
<accession>A0ABS2MYM6</accession>
<evidence type="ECO:0008006" key="4">
    <source>
        <dbReference type="Google" id="ProtNLM"/>
    </source>
</evidence>
<comment type="caution">
    <text evidence="2">The sequence shown here is derived from an EMBL/GenBank/DDBJ whole genome shotgun (WGS) entry which is preliminary data.</text>
</comment>
<organism evidence="2 3">
    <name type="scientific">Aquibacillus albus</name>
    <dbReference type="NCBI Taxonomy" id="1168171"/>
    <lineage>
        <taxon>Bacteria</taxon>
        <taxon>Bacillati</taxon>
        <taxon>Bacillota</taxon>
        <taxon>Bacilli</taxon>
        <taxon>Bacillales</taxon>
        <taxon>Bacillaceae</taxon>
        <taxon>Aquibacillus</taxon>
    </lineage>
</organism>
<protein>
    <recommendedName>
        <fullName evidence="4">Methionine/alanine import family NSS transporter small subunit</fullName>
    </recommendedName>
</protein>
<evidence type="ECO:0000256" key="1">
    <source>
        <dbReference type="SAM" id="Phobius"/>
    </source>
</evidence>
<keyword evidence="1" id="KW-0812">Transmembrane</keyword>
<name>A0ABS2MYM6_9BACI</name>
<reference evidence="2 3" key="1">
    <citation type="submission" date="2021-01" db="EMBL/GenBank/DDBJ databases">
        <title>Genomic Encyclopedia of Type Strains, Phase IV (KMG-IV): sequencing the most valuable type-strain genomes for metagenomic binning, comparative biology and taxonomic classification.</title>
        <authorList>
            <person name="Goeker M."/>
        </authorList>
    </citation>
    <scope>NUCLEOTIDE SEQUENCE [LARGE SCALE GENOMIC DNA]</scope>
    <source>
        <strain evidence="2 3">DSM 23711</strain>
    </source>
</reference>
<dbReference type="RefSeq" id="WP_204498377.1">
    <property type="nucleotide sequence ID" value="NZ_JAFBDR010000006.1"/>
</dbReference>
<proteinExistence type="predicted"/>